<reference evidence="2 3" key="1">
    <citation type="journal article" date="2016" name="Genome Announc.">
        <title>Draft Genome Sequence of Planomonospora sphaerica JCM9374, a Rare Actinomycete.</title>
        <authorList>
            <person name="Dohra H."/>
            <person name="Suzuki T."/>
            <person name="Inoue Y."/>
            <person name="Kodani S."/>
        </authorList>
    </citation>
    <scope>NUCLEOTIDE SEQUENCE [LARGE SCALE GENOMIC DNA]</scope>
    <source>
        <strain evidence="2 3">JCM 9374</strain>
    </source>
</reference>
<evidence type="ECO:0000313" key="2">
    <source>
        <dbReference type="EMBL" id="GAT65765.1"/>
    </source>
</evidence>
<comment type="caution">
    <text evidence="2">The sequence shown here is derived from an EMBL/GenBank/DDBJ whole genome shotgun (WGS) entry which is preliminary data.</text>
</comment>
<dbReference type="Gene3D" id="3.40.50.1400">
    <property type="match status" value="1"/>
</dbReference>
<accession>A0A161LI41</accession>
<evidence type="ECO:0000256" key="1">
    <source>
        <dbReference type="SAM" id="MobiDB-lite"/>
    </source>
</evidence>
<organism evidence="2 3">
    <name type="scientific">Planomonospora sphaerica</name>
    <dbReference type="NCBI Taxonomy" id="161355"/>
    <lineage>
        <taxon>Bacteria</taxon>
        <taxon>Bacillati</taxon>
        <taxon>Actinomycetota</taxon>
        <taxon>Actinomycetes</taxon>
        <taxon>Streptosporangiales</taxon>
        <taxon>Streptosporangiaceae</taxon>
        <taxon>Planomonospora</taxon>
    </lineage>
</organism>
<dbReference type="OrthoDB" id="4323079at2"/>
<feature type="region of interest" description="Disordered" evidence="1">
    <location>
        <begin position="1"/>
        <end position="37"/>
    </location>
</feature>
<protein>
    <submittedName>
        <fullName evidence="2">Cobalamin (Vitamin B12) biosynthesis CbiX protein</fullName>
    </submittedName>
</protein>
<evidence type="ECO:0000313" key="3">
    <source>
        <dbReference type="Proteomes" id="UP000077701"/>
    </source>
</evidence>
<reference evidence="3" key="2">
    <citation type="submission" date="2016-04" db="EMBL/GenBank/DDBJ databases">
        <title>Planomonospora sphaerica JCM9374 whole genome shotgun sequence.</title>
        <authorList>
            <person name="Suzuki T."/>
            <person name="Dohra H."/>
            <person name="Kodani S."/>
        </authorList>
    </citation>
    <scope>NUCLEOTIDE SEQUENCE [LARGE SCALE GENOMIC DNA]</scope>
    <source>
        <strain evidence="3">JCM 9374</strain>
    </source>
</reference>
<keyword evidence="3" id="KW-1185">Reference proteome</keyword>
<name>A0A161LI41_9ACTN</name>
<dbReference type="STRING" id="161355.PS9374_01405"/>
<dbReference type="Proteomes" id="UP000077701">
    <property type="component" value="Unassembled WGS sequence"/>
</dbReference>
<sequence>MALEFARVSESSSLPVRGRAARPSGRHRRPVPSQLPPEAPALVLAVPGDASGAAAELAATVRVDNPQIEVRLAGLGEDGKELTSELEAAARSRPEDGVAAIVVPLLTGPHPVADRMIAEAVAASGATVTVTEHLGPHPLLAEALHIRLAEKDLARPDRVRLLNVSSPVDAVVLATVGGDRGAVEAQPTAVLLASRLTLPVLVASLDGAPSVADAAERLRGIGAGRIALSPCLIGPEADPGLADAAAGDAGIECAALLGSHGLIADLAARAYGSVLAEA</sequence>
<proteinExistence type="predicted"/>
<dbReference type="EMBL" id="BDCX01000003">
    <property type="protein sequence ID" value="GAT65765.1"/>
    <property type="molecule type" value="Genomic_DNA"/>
</dbReference>
<dbReference type="SUPFAM" id="SSF53800">
    <property type="entry name" value="Chelatase"/>
    <property type="match status" value="1"/>
</dbReference>
<dbReference type="AlphaFoldDB" id="A0A161LI41"/>
<gene>
    <name evidence="2" type="ORF">PS9374_01405</name>
</gene>